<dbReference type="Pfam" id="PF13505">
    <property type="entry name" value="OMP_b-brl"/>
    <property type="match status" value="1"/>
</dbReference>
<keyword evidence="1" id="KW-0732">Signal</keyword>
<protein>
    <recommendedName>
        <fullName evidence="2">Outer membrane protein beta-barrel domain-containing protein</fullName>
    </recommendedName>
</protein>
<proteinExistence type="predicted"/>
<dbReference type="InterPro" id="IPR011250">
    <property type="entry name" value="OMP/PagP_B-barrel"/>
</dbReference>
<keyword evidence="4" id="KW-1185">Reference proteome</keyword>
<organism evidence="3 4">
    <name type="scientific">Cecembia lonarensis (strain CCUG 58316 / KCTC 22772 / LW9)</name>
    <dbReference type="NCBI Taxonomy" id="1225176"/>
    <lineage>
        <taxon>Bacteria</taxon>
        <taxon>Pseudomonadati</taxon>
        <taxon>Bacteroidota</taxon>
        <taxon>Cytophagia</taxon>
        <taxon>Cytophagales</taxon>
        <taxon>Cyclobacteriaceae</taxon>
        <taxon>Cecembia</taxon>
    </lineage>
</organism>
<evidence type="ECO:0000259" key="2">
    <source>
        <dbReference type="Pfam" id="PF13505"/>
    </source>
</evidence>
<evidence type="ECO:0000313" key="4">
    <source>
        <dbReference type="Proteomes" id="UP000004478"/>
    </source>
</evidence>
<dbReference type="InterPro" id="IPR027385">
    <property type="entry name" value="Beta-barrel_OMP"/>
</dbReference>
<dbReference type="SUPFAM" id="SSF56925">
    <property type="entry name" value="OMPA-like"/>
    <property type="match status" value="1"/>
</dbReference>
<evidence type="ECO:0000313" key="3">
    <source>
        <dbReference type="EMBL" id="EKB50436.1"/>
    </source>
</evidence>
<dbReference type="Proteomes" id="UP000004478">
    <property type="component" value="Unassembled WGS sequence"/>
</dbReference>
<feature type="domain" description="Outer membrane protein beta-barrel" evidence="2">
    <location>
        <begin position="49"/>
        <end position="175"/>
    </location>
</feature>
<accession>K1L6Q8</accession>
<comment type="caution">
    <text evidence="3">The sequence shown here is derived from an EMBL/GenBank/DDBJ whole genome shotgun (WGS) entry which is preliminary data.</text>
</comment>
<dbReference type="EMBL" id="AMGM01000009">
    <property type="protein sequence ID" value="EKB50436.1"/>
    <property type="molecule type" value="Genomic_DNA"/>
</dbReference>
<sequence>MGKLMSTLHKKHYSMKKLFTLTLVLFLLIFELKAQSVEITPFTGYTFDHSFPIFAGRARLGGGQTFGGMLGFQVNDFLEIETLYSYQNGTSTARSTAIQNDVRTSTNAHYALIGANRLFPTSSQMAFFTGAKIGAAILSFPEGDYRDISRFAVGLNGGVKYFVSDNVGLRVQANLMMPISNVGASLWWSPGGGTQVGLNGWSSVIQFGFTGALVFRIAK</sequence>
<gene>
    <name evidence="3" type="ORF">B879_00985</name>
</gene>
<evidence type="ECO:0000256" key="1">
    <source>
        <dbReference type="ARBA" id="ARBA00022729"/>
    </source>
</evidence>
<reference evidence="3 4" key="1">
    <citation type="journal article" date="2012" name="J. Bacteriol.">
        <title>Draft Genome Sequence of Cecembia lonarensis Strain LW9T, Isolated from Lonar Lake, a Haloalkaline Lake in India.</title>
        <authorList>
            <person name="Shivaji S."/>
            <person name="Ara S."/>
            <person name="Singh A."/>
            <person name="Pinnaka A.K."/>
        </authorList>
    </citation>
    <scope>NUCLEOTIDE SEQUENCE [LARGE SCALE GENOMIC DNA]</scope>
    <source>
        <strain evidence="3 4">LW9</strain>
    </source>
</reference>
<name>K1L6Q8_CECL9</name>
<dbReference type="Gene3D" id="2.40.160.20">
    <property type="match status" value="1"/>
</dbReference>
<dbReference type="AlphaFoldDB" id="K1L6Q8"/>